<dbReference type="AlphaFoldDB" id="E9GHA3"/>
<dbReference type="Proteomes" id="UP000000305">
    <property type="component" value="Unassembled WGS sequence"/>
</dbReference>
<organism evidence="2 3">
    <name type="scientific">Daphnia pulex</name>
    <name type="common">Water flea</name>
    <dbReference type="NCBI Taxonomy" id="6669"/>
    <lineage>
        <taxon>Eukaryota</taxon>
        <taxon>Metazoa</taxon>
        <taxon>Ecdysozoa</taxon>
        <taxon>Arthropoda</taxon>
        <taxon>Crustacea</taxon>
        <taxon>Branchiopoda</taxon>
        <taxon>Diplostraca</taxon>
        <taxon>Cladocera</taxon>
        <taxon>Anomopoda</taxon>
        <taxon>Daphniidae</taxon>
        <taxon>Daphnia</taxon>
    </lineage>
</organism>
<feature type="region of interest" description="Disordered" evidence="1">
    <location>
        <begin position="44"/>
        <end position="121"/>
    </location>
</feature>
<gene>
    <name evidence="2" type="ORF">DAPPUDRAFT_317898</name>
</gene>
<accession>E9GHA3</accession>
<evidence type="ECO:0000256" key="1">
    <source>
        <dbReference type="SAM" id="MobiDB-lite"/>
    </source>
</evidence>
<dbReference type="EMBL" id="GL732544">
    <property type="protein sequence ID" value="EFX81218.1"/>
    <property type="molecule type" value="Genomic_DNA"/>
</dbReference>
<dbReference type="HOGENOM" id="CLU_2040409_0_0_1"/>
<dbReference type="OrthoDB" id="4327074at2759"/>
<dbReference type="KEGG" id="dpx:DAPPUDRAFT_317898"/>
<reference evidence="2 3" key="1">
    <citation type="journal article" date="2011" name="Science">
        <title>The ecoresponsive genome of Daphnia pulex.</title>
        <authorList>
            <person name="Colbourne J.K."/>
            <person name="Pfrender M.E."/>
            <person name="Gilbert D."/>
            <person name="Thomas W.K."/>
            <person name="Tucker A."/>
            <person name="Oakley T.H."/>
            <person name="Tokishita S."/>
            <person name="Aerts A."/>
            <person name="Arnold G.J."/>
            <person name="Basu M.K."/>
            <person name="Bauer D.J."/>
            <person name="Caceres C.E."/>
            <person name="Carmel L."/>
            <person name="Casola C."/>
            <person name="Choi J.H."/>
            <person name="Detter J.C."/>
            <person name="Dong Q."/>
            <person name="Dusheyko S."/>
            <person name="Eads B.D."/>
            <person name="Frohlich T."/>
            <person name="Geiler-Samerotte K.A."/>
            <person name="Gerlach D."/>
            <person name="Hatcher P."/>
            <person name="Jogdeo S."/>
            <person name="Krijgsveld J."/>
            <person name="Kriventseva E.V."/>
            <person name="Kultz D."/>
            <person name="Laforsch C."/>
            <person name="Lindquist E."/>
            <person name="Lopez J."/>
            <person name="Manak J.R."/>
            <person name="Muller J."/>
            <person name="Pangilinan J."/>
            <person name="Patwardhan R.P."/>
            <person name="Pitluck S."/>
            <person name="Pritham E.J."/>
            <person name="Rechtsteiner A."/>
            <person name="Rho M."/>
            <person name="Rogozin I.B."/>
            <person name="Sakarya O."/>
            <person name="Salamov A."/>
            <person name="Schaack S."/>
            <person name="Shapiro H."/>
            <person name="Shiga Y."/>
            <person name="Skalitzky C."/>
            <person name="Smith Z."/>
            <person name="Souvorov A."/>
            <person name="Sung W."/>
            <person name="Tang Z."/>
            <person name="Tsuchiya D."/>
            <person name="Tu H."/>
            <person name="Vos H."/>
            <person name="Wang M."/>
            <person name="Wolf Y.I."/>
            <person name="Yamagata H."/>
            <person name="Yamada T."/>
            <person name="Ye Y."/>
            <person name="Shaw J.R."/>
            <person name="Andrews J."/>
            <person name="Crease T.J."/>
            <person name="Tang H."/>
            <person name="Lucas S.M."/>
            <person name="Robertson H.M."/>
            <person name="Bork P."/>
            <person name="Koonin E.V."/>
            <person name="Zdobnov E.M."/>
            <person name="Grigoriev I.V."/>
            <person name="Lynch M."/>
            <person name="Boore J.L."/>
        </authorList>
    </citation>
    <scope>NUCLEOTIDE SEQUENCE [LARGE SCALE GENOMIC DNA]</scope>
</reference>
<name>E9GHA3_DAPPU</name>
<keyword evidence="3" id="KW-1185">Reference proteome</keyword>
<evidence type="ECO:0000313" key="2">
    <source>
        <dbReference type="EMBL" id="EFX81218.1"/>
    </source>
</evidence>
<protein>
    <submittedName>
        <fullName evidence="2">Uncharacterized protein</fullName>
    </submittedName>
</protein>
<feature type="compositionally biased region" description="Low complexity" evidence="1">
    <location>
        <begin position="65"/>
        <end position="81"/>
    </location>
</feature>
<dbReference type="InParanoid" id="E9GHA3"/>
<evidence type="ECO:0000313" key="3">
    <source>
        <dbReference type="Proteomes" id="UP000000305"/>
    </source>
</evidence>
<sequence>MDPTVSLVEIEMPPLDEPFIIPMDIFPDQVELFVEAEVENIAEEPQVKENYANSEKEPGDQRLQSATPISSPTSSRSSTPSILLEELRPFPNAGPRTAPKNNGRRKRTSAVLTDTPVKVSQ</sequence>
<proteinExistence type="predicted"/>